<dbReference type="SUPFAM" id="SSF53244">
    <property type="entry name" value="MurD-like peptide ligases, peptide-binding domain"/>
    <property type="match status" value="1"/>
</dbReference>
<dbReference type="PANTHER" id="PTHR11136">
    <property type="entry name" value="FOLYLPOLYGLUTAMATE SYNTHASE-RELATED"/>
    <property type="match status" value="1"/>
</dbReference>
<dbReference type="GO" id="GO:0004326">
    <property type="term" value="F:tetrahydrofolylpolyglutamate synthase activity"/>
    <property type="evidence" value="ECO:0007669"/>
    <property type="project" value="UniProtKB-EC"/>
</dbReference>
<evidence type="ECO:0000256" key="7">
    <source>
        <dbReference type="ARBA" id="ARBA00022840"/>
    </source>
</evidence>
<keyword evidence="10" id="KW-1133">Transmembrane helix</keyword>
<organism evidence="13">
    <name type="scientific">bioreactor metagenome</name>
    <dbReference type="NCBI Taxonomy" id="1076179"/>
    <lineage>
        <taxon>unclassified sequences</taxon>
        <taxon>metagenomes</taxon>
        <taxon>ecological metagenomes</taxon>
    </lineage>
</organism>
<keyword evidence="10" id="KW-0472">Membrane</keyword>
<evidence type="ECO:0000256" key="1">
    <source>
        <dbReference type="ARBA" id="ARBA00001946"/>
    </source>
</evidence>
<dbReference type="GO" id="GO:0005524">
    <property type="term" value="F:ATP binding"/>
    <property type="evidence" value="ECO:0007669"/>
    <property type="project" value="UniProtKB-KW"/>
</dbReference>
<reference evidence="13" key="1">
    <citation type="submission" date="2019-08" db="EMBL/GenBank/DDBJ databases">
        <authorList>
            <person name="Kucharzyk K."/>
            <person name="Murdoch R.W."/>
            <person name="Higgins S."/>
            <person name="Loffler F."/>
        </authorList>
    </citation>
    <scope>NUCLEOTIDE SEQUENCE</scope>
</reference>
<keyword evidence="7" id="KW-0067">ATP-binding</keyword>
<evidence type="ECO:0000256" key="3">
    <source>
        <dbReference type="ARBA" id="ARBA00013025"/>
    </source>
</evidence>
<name>A0A645AQW7_9ZZZZ</name>
<dbReference type="InterPro" id="IPR036565">
    <property type="entry name" value="Mur-like_cat_sf"/>
</dbReference>
<evidence type="ECO:0000256" key="8">
    <source>
        <dbReference type="ARBA" id="ARBA00022842"/>
    </source>
</evidence>
<feature type="transmembrane region" description="Helical" evidence="10">
    <location>
        <begin position="410"/>
        <end position="431"/>
    </location>
</feature>
<proteinExistence type="inferred from homology"/>
<protein>
    <recommendedName>
        <fullName evidence="3">tetrahydrofolate synthase</fullName>
        <ecNumber evidence="3">6.3.2.17</ecNumber>
    </recommendedName>
</protein>
<feature type="domain" description="Mur ligase C-terminal" evidence="11">
    <location>
        <begin position="299"/>
        <end position="416"/>
    </location>
</feature>
<evidence type="ECO:0000256" key="4">
    <source>
        <dbReference type="ARBA" id="ARBA00022598"/>
    </source>
</evidence>
<keyword evidence="8" id="KW-0460">Magnesium</keyword>
<dbReference type="SUPFAM" id="SSF53623">
    <property type="entry name" value="MurD-like peptide ligases, catalytic domain"/>
    <property type="match status" value="1"/>
</dbReference>
<evidence type="ECO:0000256" key="9">
    <source>
        <dbReference type="ARBA" id="ARBA00047493"/>
    </source>
</evidence>
<dbReference type="GO" id="GO:0046872">
    <property type="term" value="F:metal ion binding"/>
    <property type="evidence" value="ECO:0007669"/>
    <property type="project" value="UniProtKB-KW"/>
</dbReference>
<dbReference type="EMBL" id="VSSQ01014244">
    <property type="protein sequence ID" value="MPM53243.1"/>
    <property type="molecule type" value="Genomic_DNA"/>
</dbReference>
<evidence type="ECO:0000259" key="12">
    <source>
        <dbReference type="Pfam" id="PF08245"/>
    </source>
</evidence>
<comment type="cofactor">
    <cofactor evidence="1">
        <name>Mg(2+)</name>
        <dbReference type="ChEBI" id="CHEBI:18420"/>
    </cofactor>
</comment>
<dbReference type="PANTHER" id="PTHR11136:SF0">
    <property type="entry name" value="DIHYDROFOLATE SYNTHETASE-RELATED"/>
    <property type="match status" value="1"/>
</dbReference>
<evidence type="ECO:0000259" key="11">
    <source>
        <dbReference type="Pfam" id="PF02875"/>
    </source>
</evidence>
<evidence type="ECO:0000256" key="5">
    <source>
        <dbReference type="ARBA" id="ARBA00022723"/>
    </source>
</evidence>
<keyword evidence="6" id="KW-0547">Nucleotide-binding</keyword>
<accession>A0A645AQW7</accession>
<dbReference type="FunFam" id="3.40.1190.10:FF:000011">
    <property type="entry name" value="Folylpolyglutamate synthase/dihydrofolate synthase"/>
    <property type="match status" value="1"/>
</dbReference>
<dbReference type="Gene3D" id="3.90.190.20">
    <property type="entry name" value="Mur ligase, C-terminal domain"/>
    <property type="match status" value="1"/>
</dbReference>
<evidence type="ECO:0000256" key="6">
    <source>
        <dbReference type="ARBA" id="ARBA00022741"/>
    </source>
</evidence>
<dbReference type="Gene3D" id="3.40.1190.10">
    <property type="entry name" value="Mur-like, catalytic domain"/>
    <property type="match status" value="1"/>
</dbReference>
<dbReference type="PROSITE" id="PS01012">
    <property type="entry name" value="FOLYLPOLYGLU_SYNT_2"/>
    <property type="match status" value="1"/>
</dbReference>
<dbReference type="Pfam" id="PF02875">
    <property type="entry name" value="Mur_ligase_C"/>
    <property type="match status" value="1"/>
</dbReference>
<dbReference type="AlphaFoldDB" id="A0A645AQW7"/>
<dbReference type="PIRSF" id="PIRSF001563">
    <property type="entry name" value="Folylpolyglu_synth"/>
    <property type="match status" value="1"/>
</dbReference>
<dbReference type="InterPro" id="IPR013221">
    <property type="entry name" value="Mur_ligase_cen"/>
</dbReference>
<evidence type="ECO:0000313" key="13">
    <source>
        <dbReference type="EMBL" id="MPM53243.1"/>
    </source>
</evidence>
<dbReference type="InterPro" id="IPR001645">
    <property type="entry name" value="Folylpolyglutamate_synth"/>
</dbReference>
<dbReference type="GO" id="GO:0008841">
    <property type="term" value="F:dihydrofolate synthase activity"/>
    <property type="evidence" value="ECO:0007669"/>
    <property type="project" value="TreeGrafter"/>
</dbReference>
<feature type="domain" description="Mur ligase central" evidence="12">
    <location>
        <begin position="51"/>
        <end position="194"/>
    </location>
</feature>
<evidence type="ECO:0000256" key="10">
    <source>
        <dbReference type="SAM" id="Phobius"/>
    </source>
</evidence>
<dbReference type="NCBIfam" id="TIGR01499">
    <property type="entry name" value="folC"/>
    <property type="match status" value="1"/>
</dbReference>
<dbReference type="Pfam" id="PF08245">
    <property type="entry name" value="Mur_ligase_M"/>
    <property type="match status" value="1"/>
</dbReference>
<evidence type="ECO:0000256" key="2">
    <source>
        <dbReference type="ARBA" id="ARBA00008276"/>
    </source>
</evidence>
<comment type="caution">
    <text evidence="13">The sequence shown here is derived from an EMBL/GenBank/DDBJ whole genome shotgun (WGS) entry which is preliminary data.</text>
</comment>
<dbReference type="GO" id="GO:0005737">
    <property type="term" value="C:cytoplasm"/>
    <property type="evidence" value="ECO:0007669"/>
    <property type="project" value="TreeGrafter"/>
</dbReference>
<keyword evidence="5" id="KW-0479">Metal-binding</keyword>
<comment type="similarity">
    <text evidence="2">Belongs to the folylpolyglutamate synthase family.</text>
</comment>
<keyword evidence="4 13" id="KW-0436">Ligase</keyword>
<dbReference type="InterPro" id="IPR018109">
    <property type="entry name" value="Folylpolyglutamate_synth_CS"/>
</dbReference>
<gene>
    <name evidence="13" type="primary">folC_7</name>
    <name evidence="13" type="ORF">SDC9_100008</name>
</gene>
<comment type="catalytic activity">
    <reaction evidence="9">
        <text>(6S)-5,6,7,8-tetrahydrofolyl-(gamma-L-Glu)(n) + L-glutamate + ATP = (6S)-5,6,7,8-tetrahydrofolyl-(gamma-L-Glu)(n+1) + ADP + phosphate + H(+)</text>
        <dbReference type="Rhea" id="RHEA:10580"/>
        <dbReference type="Rhea" id="RHEA-COMP:14738"/>
        <dbReference type="Rhea" id="RHEA-COMP:14740"/>
        <dbReference type="ChEBI" id="CHEBI:15378"/>
        <dbReference type="ChEBI" id="CHEBI:29985"/>
        <dbReference type="ChEBI" id="CHEBI:30616"/>
        <dbReference type="ChEBI" id="CHEBI:43474"/>
        <dbReference type="ChEBI" id="CHEBI:141005"/>
        <dbReference type="ChEBI" id="CHEBI:456216"/>
        <dbReference type="EC" id="6.3.2.17"/>
    </reaction>
</comment>
<dbReference type="InterPro" id="IPR036615">
    <property type="entry name" value="Mur_ligase_C_dom_sf"/>
</dbReference>
<dbReference type="InterPro" id="IPR004101">
    <property type="entry name" value="Mur_ligase_C"/>
</dbReference>
<sequence length="440" mass="49187">MDYPETLKYLYTQMPEYQRIGHLAYKPGLDNSLRLDAIFNHPHRQYKTIHVGGTNGKGSTSHLLAAILQQSGYKVGLYTSPHLVDFRERIRVNGEVVPKKYVVDFVKKYREQFEPIMPSFFELTMEMAFLYFAEQEVDVAVIEVGLGGRLDSTNIISPDLCIITNIGFDHMQYLGDTLPKIAAEKAGIIKAHTPVVIGEMGHTEVARVFTDKAQSVNAPIVFSEIYMNNFVAARGESGWLFQADGYPDLMGELKGPAQDKNARTVLTAVEVLLETGYDIPREAVYKGFANVITITGLMGRWQQLQSSPKIICDIAHNAHGLRYIAEQLRSEEFDRLHIVFGMVNDKDVKSVLALLPEDALYYFTKASVERALDEKMLAQQAAGFGLHGTTYDSVSSAITAAKENADKNDLIFIGGSSFIVADALPLFIYLLNFRKLYDCD</sequence>
<dbReference type="EC" id="6.3.2.17" evidence="3"/>
<keyword evidence="10" id="KW-0812">Transmembrane</keyword>